<dbReference type="PANTHER" id="PTHR43312">
    <property type="entry name" value="D-THREO-ALDOSE 1-DEHYDROGENASE"/>
    <property type="match status" value="1"/>
</dbReference>
<evidence type="ECO:0000259" key="1">
    <source>
        <dbReference type="Pfam" id="PF00248"/>
    </source>
</evidence>
<dbReference type="InterPro" id="IPR036812">
    <property type="entry name" value="NAD(P)_OxRdtase_dom_sf"/>
</dbReference>
<dbReference type="AlphaFoldDB" id="A0A934S074"/>
<reference evidence="2" key="1">
    <citation type="submission" date="2021-01" db="EMBL/GenBank/DDBJ databases">
        <title>Modified the classification status of verrucomicrobia.</title>
        <authorList>
            <person name="Feng X."/>
        </authorList>
    </citation>
    <scope>NUCLEOTIDE SEQUENCE</scope>
    <source>
        <strain evidence="2">KCTC 13126</strain>
    </source>
</reference>
<evidence type="ECO:0000313" key="3">
    <source>
        <dbReference type="Proteomes" id="UP000617628"/>
    </source>
</evidence>
<proteinExistence type="predicted"/>
<keyword evidence="3" id="KW-1185">Reference proteome</keyword>
<dbReference type="SUPFAM" id="SSF51430">
    <property type="entry name" value="NAD(P)-linked oxidoreductase"/>
    <property type="match status" value="1"/>
</dbReference>
<accession>A0A934S074</accession>
<dbReference type="RefSeq" id="WP_200356989.1">
    <property type="nucleotide sequence ID" value="NZ_JAENIL010000035.1"/>
</dbReference>
<dbReference type="Gene3D" id="3.20.20.100">
    <property type="entry name" value="NADP-dependent oxidoreductase domain"/>
    <property type="match status" value="1"/>
</dbReference>
<protein>
    <submittedName>
        <fullName evidence="2">Aldo/keto reductase</fullName>
    </submittedName>
</protein>
<comment type="caution">
    <text evidence="2">The sequence shown here is derived from an EMBL/GenBank/DDBJ whole genome shotgun (WGS) entry which is preliminary data.</text>
</comment>
<gene>
    <name evidence="2" type="ORF">JIN87_17975</name>
</gene>
<dbReference type="CDD" id="cd19100">
    <property type="entry name" value="AKR_unchar"/>
    <property type="match status" value="1"/>
</dbReference>
<dbReference type="InterPro" id="IPR053135">
    <property type="entry name" value="AKR2_Oxidoreductase"/>
</dbReference>
<dbReference type="PROSITE" id="PS51257">
    <property type="entry name" value="PROKAR_LIPOPROTEIN"/>
    <property type="match status" value="1"/>
</dbReference>
<dbReference type="Proteomes" id="UP000617628">
    <property type="component" value="Unassembled WGS sequence"/>
</dbReference>
<sequence length="339" mass="37687">MNRRSFLTSLAAGSTVAAFGGCAQQNSNKSSSDSLGPTLPTRRLGRTGEQVSMLGVGGYHIGWTTEKDAQETIESAIEGGIRFFDTAEGYGKGESEIRYGKYLTPKFRDNVFLMTKTNSKDAETARQHLEASLSRMKTDYLDLWQIHSLESPENVDQRVEAGLLEVLLKAKEEGKVRYLGFTGHRNPEAHLRMLEKSEALDLFDTCQMPVNVMDPNYHSFVEQVTPVLQRRDIALLAMKTLADGRFFGMKAMPKRGAIWQTENPAIPARISIMDALHFAWALPTSTLITGAENASLIREKIEMAKAFTAMSPEKRLDLVGRVADISDGKAEYYKRPVVS</sequence>
<name>A0A934S074_9BACT</name>
<dbReference type="PANTHER" id="PTHR43312:SF1">
    <property type="entry name" value="NADP-DEPENDENT OXIDOREDUCTASE DOMAIN-CONTAINING PROTEIN"/>
    <property type="match status" value="1"/>
</dbReference>
<evidence type="ECO:0000313" key="2">
    <source>
        <dbReference type="EMBL" id="MBK1878775.1"/>
    </source>
</evidence>
<dbReference type="Pfam" id="PF00248">
    <property type="entry name" value="Aldo_ket_red"/>
    <property type="match status" value="1"/>
</dbReference>
<organism evidence="2 3">
    <name type="scientific">Pelagicoccus mobilis</name>
    <dbReference type="NCBI Taxonomy" id="415221"/>
    <lineage>
        <taxon>Bacteria</taxon>
        <taxon>Pseudomonadati</taxon>
        <taxon>Verrucomicrobiota</taxon>
        <taxon>Opitutia</taxon>
        <taxon>Puniceicoccales</taxon>
        <taxon>Pelagicoccaceae</taxon>
        <taxon>Pelagicoccus</taxon>
    </lineage>
</organism>
<feature type="domain" description="NADP-dependent oxidoreductase" evidence="1">
    <location>
        <begin position="54"/>
        <end position="251"/>
    </location>
</feature>
<dbReference type="EMBL" id="JAENIL010000035">
    <property type="protein sequence ID" value="MBK1878775.1"/>
    <property type="molecule type" value="Genomic_DNA"/>
</dbReference>
<dbReference type="InterPro" id="IPR023210">
    <property type="entry name" value="NADP_OxRdtase_dom"/>
</dbReference>